<dbReference type="InterPro" id="IPR003489">
    <property type="entry name" value="RHF/RaiA"/>
</dbReference>
<evidence type="ECO:0000313" key="3">
    <source>
        <dbReference type="Proteomes" id="UP001626536"/>
    </source>
</evidence>
<sequence>MQVPLEITFQNSEPSEAIRSEVEKHAKRLEKFHDRITSCNVTVIAPQTRHRSGDLFKIDIRIAMPEHKDVIVTKTHGDAPEHEHVEVAIKDAFAAAQRQIEDVARELRGQVKPHEVEDHGRVSKFLAGEDYGFIETPDGREVYFHRNSVLDSAFDHLTVGSEVRFVEEIGEKGPQASTVRAIGKHHLL</sequence>
<dbReference type="EMBL" id="CP136862">
    <property type="protein sequence ID" value="WOJ89725.1"/>
    <property type="molecule type" value="Genomic_DNA"/>
</dbReference>
<dbReference type="InterPro" id="IPR002059">
    <property type="entry name" value="CSP_DNA-bd"/>
</dbReference>
<dbReference type="Gene3D" id="2.40.50.140">
    <property type="entry name" value="Nucleic acid-binding proteins"/>
    <property type="match status" value="1"/>
</dbReference>
<dbReference type="SUPFAM" id="SSF50249">
    <property type="entry name" value="Nucleic acid-binding proteins"/>
    <property type="match status" value="1"/>
</dbReference>
<dbReference type="SMART" id="SM00357">
    <property type="entry name" value="CSP"/>
    <property type="match status" value="1"/>
</dbReference>
<protein>
    <submittedName>
        <fullName evidence="2">HPF/RaiA family ribosome-associated protein</fullName>
    </submittedName>
</protein>
<reference evidence="2 3" key="1">
    <citation type="submission" date="2023-10" db="EMBL/GenBank/DDBJ databases">
        <title>Novel methanotroph of the genus Methylocapsa from a subarctic wetland.</title>
        <authorList>
            <person name="Belova S.E."/>
            <person name="Oshkin I.Y."/>
            <person name="Miroshnikov K."/>
            <person name="Dedysh S.N."/>
        </authorList>
    </citation>
    <scope>NUCLEOTIDE SEQUENCE [LARGE SCALE GENOMIC DNA]</scope>
    <source>
        <strain evidence="2 3">RX1</strain>
    </source>
</reference>
<evidence type="ECO:0000313" key="2">
    <source>
        <dbReference type="EMBL" id="WOJ89725.1"/>
    </source>
</evidence>
<organism evidence="2 3">
    <name type="scientific">Methylocapsa polymorpha</name>
    <dbReference type="NCBI Taxonomy" id="3080828"/>
    <lineage>
        <taxon>Bacteria</taxon>
        <taxon>Pseudomonadati</taxon>
        <taxon>Pseudomonadota</taxon>
        <taxon>Alphaproteobacteria</taxon>
        <taxon>Hyphomicrobiales</taxon>
        <taxon>Beijerinckiaceae</taxon>
        <taxon>Methylocapsa</taxon>
    </lineage>
</organism>
<dbReference type="Gene3D" id="3.30.160.100">
    <property type="entry name" value="Ribosome hibernation promotion factor-like"/>
    <property type="match status" value="1"/>
</dbReference>
<dbReference type="PROSITE" id="PS51857">
    <property type="entry name" value="CSD_2"/>
    <property type="match status" value="1"/>
</dbReference>
<proteinExistence type="predicted"/>
<gene>
    <name evidence="2" type="ORF">RZS28_18415</name>
</gene>
<evidence type="ECO:0000259" key="1">
    <source>
        <dbReference type="PROSITE" id="PS51857"/>
    </source>
</evidence>
<feature type="domain" description="CSD" evidence="1">
    <location>
        <begin position="117"/>
        <end position="181"/>
    </location>
</feature>
<dbReference type="InterPro" id="IPR012340">
    <property type="entry name" value="NA-bd_OB-fold"/>
</dbReference>
<dbReference type="RefSeq" id="WP_407339169.1">
    <property type="nucleotide sequence ID" value="NZ_CP136862.1"/>
</dbReference>
<dbReference type="Proteomes" id="UP001626536">
    <property type="component" value="Chromosome"/>
</dbReference>
<dbReference type="InterPro" id="IPR011129">
    <property type="entry name" value="CSD"/>
</dbReference>
<accession>A0ABZ0HS27</accession>
<keyword evidence="3" id="KW-1185">Reference proteome</keyword>
<dbReference type="Pfam" id="PF02482">
    <property type="entry name" value="Ribosomal_S30AE"/>
    <property type="match status" value="1"/>
</dbReference>
<dbReference type="SUPFAM" id="SSF69754">
    <property type="entry name" value="Ribosome binding protein Y (YfiA homologue)"/>
    <property type="match status" value="1"/>
</dbReference>
<dbReference type="Pfam" id="PF00313">
    <property type="entry name" value="CSD"/>
    <property type="match status" value="1"/>
</dbReference>
<name>A0ABZ0HS27_9HYPH</name>
<dbReference type="InterPro" id="IPR036567">
    <property type="entry name" value="RHF-like"/>
</dbReference>